<dbReference type="InterPro" id="IPR010093">
    <property type="entry name" value="SinI_DNA-bd"/>
</dbReference>
<comment type="caution">
    <text evidence="2">The sequence shown here is derived from an EMBL/GenBank/DDBJ whole genome shotgun (WGS) entry which is preliminary data.</text>
</comment>
<protein>
    <submittedName>
        <fullName evidence="2">Helix-turn-helix domain-containing protein</fullName>
    </submittedName>
</protein>
<keyword evidence="3" id="KW-1185">Reference proteome</keyword>
<organism evidence="2 3">
    <name type="scientific">Sporosarcina saromensis</name>
    <dbReference type="NCBI Taxonomy" id="359365"/>
    <lineage>
        <taxon>Bacteria</taxon>
        <taxon>Bacillati</taxon>
        <taxon>Bacillota</taxon>
        <taxon>Bacilli</taxon>
        <taxon>Bacillales</taxon>
        <taxon>Caryophanaceae</taxon>
        <taxon>Sporosarcina</taxon>
    </lineage>
</organism>
<evidence type="ECO:0000313" key="2">
    <source>
        <dbReference type="EMBL" id="MDW0114131.1"/>
    </source>
</evidence>
<dbReference type="InterPro" id="IPR041657">
    <property type="entry name" value="HTH_17"/>
</dbReference>
<name>A0ABU4GB50_9BACL</name>
<sequence length="76" mass="8956">MYMTIEETADYLGMPVSQVQKYVLEGRIKGIHNGNEFLVNQAQFELYFKQLETVKRQIAEYLSEQIPPDRDIKDED</sequence>
<dbReference type="Pfam" id="PF12728">
    <property type="entry name" value="HTH_17"/>
    <property type="match status" value="1"/>
</dbReference>
<dbReference type="Proteomes" id="UP001282284">
    <property type="component" value="Unassembled WGS sequence"/>
</dbReference>
<evidence type="ECO:0000313" key="3">
    <source>
        <dbReference type="Proteomes" id="UP001282284"/>
    </source>
</evidence>
<feature type="domain" description="Helix-turn-helix" evidence="1">
    <location>
        <begin position="2"/>
        <end position="50"/>
    </location>
</feature>
<evidence type="ECO:0000259" key="1">
    <source>
        <dbReference type="Pfam" id="PF12728"/>
    </source>
</evidence>
<reference evidence="2 3" key="1">
    <citation type="submission" date="2023-06" db="EMBL/GenBank/DDBJ databases">
        <title>Sporosarcina sp. nov., isolated from Korean traditional fermented seafood 'Jeotgal'.</title>
        <authorList>
            <person name="Yang A.I."/>
            <person name="Shin N.-R."/>
        </authorList>
    </citation>
    <scope>NUCLEOTIDE SEQUENCE [LARGE SCALE GENOMIC DNA]</scope>
    <source>
        <strain evidence="2 3">KCTC13119</strain>
    </source>
</reference>
<dbReference type="NCBIfam" id="TIGR01764">
    <property type="entry name" value="excise"/>
    <property type="match status" value="1"/>
</dbReference>
<dbReference type="EMBL" id="JAUBDI010000013">
    <property type="protein sequence ID" value="MDW0114131.1"/>
    <property type="molecule type" value="Genomic_DNA"/>
</dbReference>
<accession>A0ABU4GB50</accession>
<dbReference type="RefSeq" id="WP_317944948.1">
    <property type="nucleotide sequence ID" value="NZ_JAUBDI010000013.1"/>
</dbReference>
<gene>
    <name evidence="2" type="ORF">QT711_13115</name>
</gene>
<proteinExistence type="predicted"/>